<proteinExistence type="predicted"/>
<name>A0ABQ9XZM4_9EUKA</name>
<comment type="caution">
    <text evidence="1">The sequence shown here is derived from an EMBL/GenBank/DDBJ whole genome shotgun (WGS) entry which is preliminary data.</text>
</comment>
<gene>
    <name evidence="1" type="ORF">BLNAU_7998</name>
</gene>
<evidence type="ECO:0000313" key="1">
    <source>
        <dbReference type="EMBL" id="KAK2956923.1"/>
    </source>
</evidence>
<keyword evidence="2" id="KW-1185">Reference proteome</keyword>
<dbReference type="Proteomes" id="UP001281761">
    <property type="component" value="Unassembled WGS sequence"/>
</dbReference>
<organism evidence="1 2">
    <name type="scientific">Blattamonas nauphoetae</name>
    <dbReference type="NCBI Taxonomy" id="2049346"/>
    <lineage>
        <taxon>Eukaryota</taxon>
        <taxon>Metamonada</taxon>
        <taxon>Preaxostyla</taxon>
        <taxon>Oxymonadida</taxon>
        <taxon>Blattamonas</taxon>
    </lineage>
</organism>
<protein>
    <submittedName>
        <fullName evidence="1">Uncharacterized protein</fullName>
    </submittedName>
</protein>
<evidence type="ECO:0000313" key="2">
    <source>
        <dbReference type="Proteomes" id="UP001281761"/>
    </source>
</evidence>
<dbReference type="EMBL" id="JARBJD010000050">
    <property type="protein sequence ID" value="KAK2956923.1"/>
    <property type="molecule type" value="Genomic_DNA"/>
</dbReference>
<accession>A0ABQ9XZM4</accession>
<sequence>MSKLALKTLSTQSKADSETRSFLRTLKVPSDSTDSSSELVPFAGRLCSTLAELVSEMKSLFSESSPLDGTISALTTTLPEESTLLIGNTVLAILCEELFFINTLFSDFYTPFVEILIKFTFVPLLKSTIITCLDLLDHEKNESNCPPSDRTDLLIKVLVSSWDCVASTLSRESLSAVVKTTFSDIPLMCSLLERTYHHSSSTHSSHLEMIINFAASLHLRIPRLLEENLVDRVIDTFNPMAVPTTHAQFHNSFIQTLIKLINRETSIRRGTDRKRFRIILFERGTGEKPHRSISKGFFRSCCRLSKKSNPVTPQKFTAGRSTHHLDEYSTEEISGFMRLPRESYCRQDNPLLSHHLHWGRRSGSLTITPSLSLLAPPFCGDFTQLLNLVTITHSIILDLEQQFTFDMSAAWKGHSESTISFSHSQSNFSTSLSYCSQPQTIGIIRPRAPLQYFNKSIGMTVINEIAYLSSSTARAIMSIPQLPFATDCSPFLNWREDSRDSIHSKAVIFRSLVATLKSQPALDVSFEAKAVKFLQDVEPLNEPSADAFLDSFESSSDDSLTSFVQSIVILISSTNPVITATTMAMLYSLVSWSSLKPRLSLIRADLIHELIMTLHPQSLSFAEAVDIHINVMKSLTHCFWLTTPGGLAYLEIEDSDEQHAVRETVFQQVLTPSEKYIWHLCVDRYSIVDSDMSNEFMILLDRLLEICPSYQQTMDFVLHIPVFLTIPSCLTFFENDESIYYSLSSMIHIQREWSKTRGVERQMGKTVIRMLRMEGIEDVIEAKLRNDETYCIGQLIVTDLIEWNNLQGLNLSE</sequence>
<reference evidence="1 2" key="1">
    <citation type="journal article" date="2022" name="bioRxiv">
        <title>Genomics of Preaxostyla Flagellates Illuminates Evolutionary Transitions and the Path Towards Mitochondrial Loss.</title>
        <authorList>
            <person name="Novak L.V.F."/>
            <person name="Treitli S.C."/>
            <person name="Pyrih J."/>
            <person name="Halakuc P."/>
            <person name="Pipaliya S.V."/>
            <person name="Vacek V."/>
            <person name="Brzon O."/>
            <person name="Soukal P."/>
            <person name="Eme L."/>
            <person name="Dacks J.B."/>
            <person name="Karnkowska A."/>
            <person name="Elias M."/>
            <person name="Hampl V."/>
        </authorList>
    </citation>
    <scope>NUCLEOTIDE SEQUENCE [LARGE SCALE GENOMIC DNA]</scope>
    <source>
        <strain evidence="1">NAU3</strain>
        <tissue evidence="1">Gut</tissue>
    </source>
</reference>